<gene>
    <name evidence="1" type="ORF">MMF94_17435</name>
</gene>
<organism evidence="1 2">
    <name type="scientific">Pseudonocardia alaniniphila</name>
    <dbReference type="NCBI Taxonomy" id="75291"/>
    <lineage>
        <taxon>Bacteria</taxon>
        <taxon>Bacillati</taxon>
        <taxon>Actinomycetota</taxon>
        <taxon>Actinomycetes</taxon>
        <taxon>Pseudonocardiales</taxon>
        <taxon>Pseudonocardiaceae</taxon>
        <taxon>Pseudonocardia</taxon>
    </lineage>
</organism>
<dbReference type="EMBL" id="JAKXMK010000013">
    <property type="protein sequence ID" value="MCH6167472.1"/>
    <property type="molecule type" value="Genomic_DNA"/>
</dbReference>
<name>A0ABS9TG20_9PSEU</name>
<evidence type="ECO:0000313" key="2">
    <source>
        <dbReference type="Proteomes" id="UP001299970"/>
    </source>
</evidence>
<protein>
    <submittedName>
        <fullName evidence="1">Uncharacterized protein</fullName>
    </submittedName>
</protein>
<dbReference type="Proteomes" id="UP001299970">
    <property type="component" value="Unassembled WGS sequence"/>
</dbReference>
<keyword evidence="2" id="KW-1185">Reference proteome</keyword>
<accession>A0ABS9TG20</accession>
<evidence type="ECO:0000313" key="1">
    <source>
        <dbReference type="EMBL" id="MCH6167472.1"/>
    </source>
</evidence>
<proteinExistence type="predicted"/>
<comment type="caution">
    <text evidence="1">The sequence shown here is derived from an EMBL/GenBank/DDBJ whole genome shotgun (WGS) entry which is preliminary data.</text>
</comment>
<dbReference type="RefSeq" id="WP_241037866.1">
    <property type="nucleotide sequence ID" value="NZ_BAAAJF010000005.1"/>
</dbReference>
<sequence>MADDVAGSNGAATATAPSTVRRLDGSEPAELAGLAAVFEDLQYVLRCCEHLVSVLAPPQPDPALVEALWTGALIGYVRCFSGRAGVLSDADLGLLELDGDVREFHGMIKKLRDHYASRHVNPRESFTIGAAQGDDGRPTGVAVVSAPRPLVDDTTVRLLGRVAYALSALVDSKMQETQTRVLATAGKLSPQKLNSLPLVHLST</sequence>
<reference evidence="1 2" key="1">
    <citation type="submission" date="2022-03" db="EMBL/GenBank/DDBJ databases">
        <title>Pseudonocardia alaer sp. nov., a novel actinomycete isolated from reed forest soil.</title>
        <authorList>
            <person name="Wang L."/>
        </authorList>
    </citation>
    <scope>NUCLEOTIDE SEQUENCE [LARGE SCALE GENOMIC DNA]</scope>
    <source>
        <strain evidence="1 2">Y-16303</strain>
    </source>
</reference>